<keyword evidence="2" id="KW-1185">Reference proteome</keyword>
<sequence length="78" mass="8511">MRWRNAQGPDAVPRLPTPFGKSVALSSGLSALFFLCFCPFVTPLEECDCVPVVAALRMGLQRGRVSQALVYGRHTLFG</sequence>
<accession>A0A2T4A0B4</accession>
<dbReference type="Proteomes" id="UP000241690">
    <property type="component" value="Unassembled WGS sequence"/>
</dbReference>
<evidence type="ECO:0000313" key="1">
    <source>
        <dbReference type="EMBL" id="PTB50433.1"/>
    </source>
</evidence>
<reference evidence="1 2" key="1">
    <citation type="submission" date="2016-07" db="EMBL/GenBank/DDBJ databases">
        <title>Multiple horizontal gene transfer events from other fungi enriched the ability of initially mycotrophic Trichoderma (Ascomycota) to feed on dead plant biomass.</title>
        <authorList>
            <consortium name="DOE Joint Genome Institute"/>
            <person name="Aerts A."/>
            <person name="Atanasova L."/>
            <person name="Chenthamara K."/>
            <person name="Zhang J."/>
            <person name="Grujic M."/>
            <person name="Henrissat B."/>
            <person name="Kuo A."/>
            <person name="Salamov A."/>
            <person name="Lipzen A."/>
            <person name="Labutti K."/>
            <person name="Barry K."/>
            <person name="Miao Y."/>
            <person name="Rahimi M.J."/>
            <person name="Shen Q."/>
            <person name="Grigoriev I.V."/>
            <person name="Kubicek C.P."/>
            <person name="Druzhinina I.S."/>
        </authorList>
    </citation>
    <scope>NUCLEOTIDE SEQUENCE [LARGE SCALE GENOMIC DNA]</scope>
    <source>
        <strain evidence="1 2">CBS 226.95</strain>
    </source>
</reference>
<proteinExistence type="predicted"/>
<protein>
    <submittedName>
        <fullName evidence="1">Uncharacterized protein</fullName>
    </submittedName>
</protein>
<dbReference type="RefSeq" id="XP_024770110.1">
    <property type="nucleotide sequence ID" value="XM_024913800.1"/>
</dbReference>
<dbReference type="AlphaFoldDB" id="A0A2T4A0B4"/>
<organism evidence="1 2">
    <name type="scientific">Trichoderma harzianum CBS 226.95</name>
    <dbReference type="NCBI Taxonomy" id="983964"/>
    <lineage>
        <taxon>Eukaryota</taxon>
        <taxon>Fungi</taxon>
        <taxon>Dikarya</taxon>
        <taxon>Ascomycota</taxon>
        <taxon>Pezizomycotina</taxon>
        <taxon>Sordariomycetes</taxon>
        <taxon>Hypocreomycetidae</taxon>
        <taxon>Hypocreales</taxon>
        <taxon>Hypocreaceae</taxon>
        <taxon>Trichoderma</taxon>
    </lineage>
</organism>
<dbReference type="GeneID" id="36622363"/>
<name>A0A2T4A0B4_TRIHA</name>
<evidence type="ECO:0000313" key="2">
    <source>
        <dbReference type="Proteomes" id="UP000241690"/>
    </source>
</evidence>
<dbReference type="EMBL" id="KZ679688">
    <property type="protein sequence ID" value="PTB50433.1"/>
    <property type="molecule type" value="Genomic_DNA"/>
</dbReference>
<gene>
    <name evidence="1" type="ORF">M431DRAFT_253006</name>
</gene>